<keyword evidence="10" id="KW-0534">Nitrate assimilation</keyword>
<feature type="domain" description="BFD-like [2Fe-2S]-binding" evidence="13">
    <location>
        <begin position="421"/>
        <end position="470"/>
    </location>
</feature>
<accession>A0A3B0RQI2</accession>
<keyword evidence="7 14" id="KW-0560">Oxidoreductase</keyword>
<dbReference type="InterPro" id="IPR041957">
    <property type="entry name" value="CT_Nitrate-R-NapA-like"/>
</dbReference>
<dbReference type="InterPro" id="IPR006656">
    <property type="entry name" value="Mopterin_OxRdtase"/>
</dbReference>
<dbReference type="GO" id="GO:0042128">
    <property type="term" value="P:nitrate assimilation"/>
    <property type="evidence" value="ECO:0007669"/>
    <property type="project" value="UniProtKB-KW"/>
</dbReference>
<dbReference type="Gene3D" id="3.40.50.740">
    <property type="match status" value="1"/>
</dbReference>
<dbReference type="FunFam" id="2.40.40.20:FF:000005">
    <property type="entry name" value="Periplasmic nitrate reductase"/>
    <property type="match status" value="1"/>
</dbReference>
<proteinExistence type="inferred from homology"/>
<feature type="domain" description="Molybdopterin oxidoreductase" evidence="11">
    <location>
        <begin position="2"/>
        <end position="80"/>
    </location>
</feature>
<organism evidence="14">
    <name type="scientific">hydrothermal vent metagenome</name>
    <dbReference type="NCBI Taxonomy" id="652676"/>
    <lineage>
        <taxon>unclassified sequences</taxon>
        <taxon>metagenomes</taxon>
        <taxon>ecological metagenomes</taxon>
    </lineage>
</organism>
<name>A0A3B0RQI2_9ZZZZ</name>
<dbReference type="GO" id="GO:0016491">
    <property type="term" value="F:oxidoreductase activity"/>
    <property type="evidence" value="ECO:0007669"/>
    <property type="project" value="UniProtKB-KW"/>
</dbReference>
<feature type="non-terminal residue" evidence="14">
    <location>
        <position position="1"/>
    </location>
</feature>
<dbReference type="PANTHER" id="PTHR43105:SF9">
    <property type="entry name" value="NADPH-FE(3+) OXIDOREDUCTASE SUBUNIT ALPHA"/>
    <property type="match status" value="1"/>
</dbReference>
<dbReference type="InterPro" id="IPR050123">
    <property type="entry name" value="Prok_molybdopt-oxidoreductase"/>
</dbReference>
<dbReference type="Pfam" id="PF04324">
    <property type="entry name" value="Fer2_BFD"/>
    <property type="match status" value="1"/>
</dbReference>
<dbReference type="EC" id="1.7.99.4" evidence="14"/>
<evidence type="ECO:0000259" key="13">
    <source>
        <dbReference type="Pfam" id="PF04324"/>
    </source>
</evidence>
<dbReference type="SUPFAM" id="SSF50692">
    <property type="entry name" value="ADC-like"/>
    <property type="match status" value="1"/>
</dbReference>
<feature type="domain" description="Molybdopterin dinucleotide-binding" evidence="12">
    <location>
        <begin position="174"/>
        <end position="285"/>
    </location>
</feature>
<dbReference type="InterPro" id="IPR009010">
    <property type="entry name" value="Asp_de-COase-like_dom_sf"/>
</dbReference>
<sequence>KPDANFIRQALEKCPLVIVSDIMGNTDSLKYAHIALPAQGWGEKDGTVTNSERRLSRQRPFLSAPAESRPDWWIISEVAKHMGFAKSFDYKSPNEIFREHAALSAFENNGTRDFDISGLGYDFAPVQWPVNAANPTGKSRFFEQGNFYTKDKRARFIAVRAQAPVNDTDQSYPLILNSGRIRDQWHTMTRTGKSPRLNAHREEPYITIHPVDAKKHDLGNNGFVRIFSQWGKALARVRLTNEQQAGQIFMPLHWSDATTANAATNRLVNPVTDPLSGQPELKHTPVRLEKWSPKWHGFLLSRKKIMPEHMDYWCHSYQKNCHILELASRDEMQENSFLAPYLARKNDADILSFSNPASGQIRLAHIEKGRLDFCLFVSDKGNLPDRSWLQSLFQQDSLTPEIYRILLSGQPGGPEAQMGPVICSCYGVSQKAILSACRQRQARTVDDIGNLLQAGRNCGACKPEIKDLISQCLVG</sequence>
<gene>
    <name evidence="14" type="ORF">MNBD_ALPHA02-158</name>
</gene>
<evidence type="ECO:0000259" key="12">
    <source>
        <dbReference type="Pfam" id="PF01568"/>
    </source>
</evidence>
<dbReference type="GO" id="GO:0046872">
    <property type="term" value="F:metal ion binding"/>
    <property type="evidence" value="ECO:0007669"/>
    <property type="project" value="UniProtKB-KW"/>
</dbReference>
<evidence type="ECO:0000256" key="3">
    <source>
        <dbReference type="ARBA" id="ARBA00008747"/>
    </source>
</evidence>
<dbReference type="Gene3D" id="2.40.40.20">
    <property type="match status" value="1"/>
</dbReference>
<evidence type="ECO:0000256" key="10">
    <source>
        <dbReference type="ARBA" id="ARBA00023063"/>
    </source>
</evidence>
<dbReference type="GO" id="GO:0051539">
    <property type="term" value="F:4 iron, 4 sulfur cluster binding"/>
    <property type="evidence" value="ECO:0007669"/>
    <property type="project" value="UniProtKB-KW"/>
</dbReference>
<dbReference type="InterPro" id="IPR006657">
    <property type="entry name" value="MoPterin_dinucl-bd_dom"/>
</dbReference>
<evidence type="ECO:0000256" key="8">
    <source>
        <dbReference type="ARBA" id="ARBA00023004"/>
    </source>
</evidence>
<reference evidence="14" key="1">
    <citation type="submission" date="2018-06" db="EMBL/GenBank/DDBJ databases">
        <authorList>
            <person name="Zhirakovskaya E."/>
        </authorList>
    </citation>
    <scope>NUCLEOTIDE SEQUENCE</scope>
</reference>
<evidence type="ECO:0000256" key="5">
    <source>
        <dbReference type="ARBA" id="ARBA00022505"/>
    </source>
</evidence>
<dbReference type="Gene3D" id="1.10.10.1100">
    <property type="entry name" value="BFD-like [2Fe-2S]-binding domain"/>
    <property type="match status" value="1"/>
</dbReference>
<keyword evidence="4" id="KW-0004">4Fe-4S</keyword>
<dbReference type="CDD" id="cd02791">
    <property type="entry name" value="MopB_CT_Nitrate-R-NapA-like"/>
    <property type="match status" value="1"/>
</dbReference>
<dbReference type="InterPro" id="IPR041854">
    <property type="entry name" value="BFD-like_2Fe2S-bd_dom_sf"/>
</dbReference>
<keyword evidence="5" id="KW-0500">Molybdenum</keyword>
<dbReference type="EMBL" id="UOED01000062">
    <property type="protein sequence ID" value="VAV90826.1"/>
    <property type="molecule type" value="Genomic_DNA"/>
</dbReference>
<keyword evidence="8" id="KW-0408">Iron</keyword>
<dbReference type="PANTHER" id="PTHR43105">
    <property type="entry name" value="RESPIRATORY NITRATE REDUCTASE"/>
    <property type="match status" value="1"/>
</dbReference>
<comment type="similarity">
    <text evidence="3">Belongs to the prokaryotic molybdopterin-containing oxidoreductase family. NasA/NapA/NarB subfamily.</text>
</comment>
<dbReference type="GO" id="GO:0043546">
    <property type="term" value="F:molybdopterin cofactor binding"/>
    <property type="evidence" value="ECO:0007669"/>
    <property type="project" value="InterPro"/>
</dbReference>
<dbReference type="GO" id="GO:0016020">
    <property type="term" value="C:membrane"/>
    <property type="evidence" value="ECO:0007669"/>
    <property type="project" value="TreeGrafter"/>
</dbReference>
<comment type="cofactor">
    <cofactor evidence="1">
        <name>Mo-bis(molybdopterin guanine dinucleotide)</name>
        <dbReference type="ChEBI" id="CHEBI:60539"/>
    </cofactor>
</comment>
<keyword evidence="6" id="KW-0479">Metal-binding</keyword>
<dbReference type="AlphaFoldDB" id="A0A3B0RQI2"/>
<protein>
    <submittedName>
        <fullName evidence="14">Assimilatory nitrate reductase large subunit</fullName>
        <ecNumber evidence="14">1.7.99.4</ecNumber>
    </submittedName>
</protein>
<dbReference type="Pfam" id="PF01568">
    <property type="entry name" value="Molydop_binding"/>
    <property type="match status" value="1"/>
</dbReference>
<evidence type="ECO:0000256" key="1">
    <source>
        <dbReference type="ARBA" id="ARBA00001942"/>
    </source>
</evidence>
<dbReference type="InterPro" id="IPR007419">
    <property type="entry name" value="BFD-like_2Fe2S-bd_dom"/>
</dbReference>
<evidence type="ECO:0000313" key="14">
    <source>
        <dbReference type="EMBL" id="VAV90826.1"/>
    </source>
</evidence>
<comment type="cofactor">
    <cofactor evidence="2">
        <name>[4Fe-4S] cluster</name>
        <dbReference type="ChEBI" id="CHEBI:49883"/>
    </cofactor>
</comment>
<dbReference type="Pfam" id="PF00384">
    <property type="entry name" value="Molybdopterin"/>
    <property type="match status" value="1"/>
</dbReference>
<evidence type="ECO:0000256" key="2">
    <source>
        <dbReference type="ARBA" id="ARBA00001966"/>
    </source>
</evidence>
<evidence type="ECO:0000256" key="6">
    <source>
        <dbReference type="ARBA" id="ARBA00022723"/>
    </source>
</evidence>
<evidence type="ECO:0000256" key="4">
    <source>
        <dbReference type="ARBA" id="ARBA00022485"/>
    </source>
</evidence>
<evidence type="ECO:0000256" key="9">
    <source>
        <dbReference type="ARBA" id="ARBA00023014"/>
    </source>
</evidence>
<dbReference type="SUPFAM" id="SSF53706">
    <property type="entry name" value="Formate dehydrogenase/DMSO reductase, domains 1-3"/>
    <property type="match status" value="1"/>
</dbReference>
<keyword evidence="9" id="KW-0411">Iron-sulfur</keyword>
<evidence type="ECO:0000256" key="7">
    <source>
        <dbReference type="ARBA" id="ARBA00023002"/>
    </source>
</evidence>
<evidence type="ECO:0000259" key="11">
    <source>
        <dbReference type="Pfam" id="PF00384"/>
    </source>
</evidence>